<dbReference type="InterPro" id="IPR002938">
    <property type="entry name" value="FAD-bd"/>
</dbReference>
<dbReference type="Gene3D" id="3.50.50.60">
    <property type="entry name" value="FAD/NAD(P)-binding domain"/>
    <property type="match status" value="1"/>
</dbReference>
<keyword evidence="3" id="KW-1185">Reference proteome</keyword>
<dbReference type="Gene3D" id="3.30.9.10">
    <property type="entry name" value="D-Amino Acid Oxidase, subunit A, domain 2"/>
    <property type="match status" value="1"/>
</dbReference>
<dbReference type="InterPro" id="IPR036188">
    <property type="entry name" value="FAD/NAD-bd_sf"/>
</dbReference>
<dbReference type="PANTHER" id="PTHR46865">
    <property type="entry name" value="OXIDOREDUCTASE-RELATED"/>
    <property type="match status" value="1"/>
</dbReference>
<protein>
    <submittedName>
        <fullName evidence="2">FAD-binding monooxygenase</fullName>
    </submittedName>
</protein>
<dbReference type="InterPro" id="IPR051704">
    <property type="entry name" value="FAD_aromatic-hydroxylase"/>
</dbReference>
<sequence>MKPKKVLISGASIAGPTLAFWLDRYGFQTTIVERAESLRLGGQNVDIKGAAKRIAQLMGIEDEIRASDTGELGVLFVNSDNVTQASLPKGESNLGTSELEILRGDLVKILYKHTKDKVEYLFGNQITALEEHDSGVKVTFQQGEIRDFDLVICADGIRSRTRNLIFGDEPVVRPVGLYVSYFTIPRADSDSRWARWYNATNSRVIVMRPDNEGTTRASFSFLSEPKDYEKLSLAEQKEILSEKFFDAGWEAKRVLAAMECNTDMYFDAISQVIAPRWSKGRCAMVGDAAYCPSPLTGMGVSLSVLGAYLLAGELSKHADHQKAFGSYDNLFRPYVNKIQKLPPGVPKLAHPKTKLGIFVLNTLLNIISSKVVQKIGKVFSSINTSSTSDDFELPEYEKL</sequence>
<name>A0A437PPV0_9BACT</name>
<dbReference type="OrthoDB" id="9766816at2"/>
<keyword evidence="2" id="KW-0503">Monooxygenase</keyword>
<keyword evidence="2" id="KW-0560">Oxidoreductase</keyword>
<dbReference type="RefSeq" id="WP_127804694.1">
    <property type="nucleotide sequence ID" value="NZ_SACY01000004.1"/>
</dbReference>
<organism evidence="2 3">
    <name type="scientific">Sandaracinomonas limnophila</name>
    <dbReference type="NCBI Taxonomy" id="1862386"/>
    <lineage>
        <taxon>Bacteria</taxon>
        <taxon>Pseudomonadati</taxon>
        <taxon>Bacteroidota</taxon>
        <taxon>Cytophagia</taxon>
        <taxon>Cytophagales</taxon>
        <taxon>Flectobacillaceae</taxon>
        <taxon>Sandaracinomonas</taxon>
    </lineage>
</organism>
<evidence type="ECO:0000259" key="1">
    <source>
        <dbReference type="Pfam" id="PF01494"/>
    </source>
</evidence>
<dbReference type="GO" id="GO:0071949">
    <property type="term" value="F:FAD binding"/>
    <property type="evidence" value="ECO:0007669"/>
    <property type="project" value="InterPro"/>
</dbReference>
<dbReference type="GO" id="GO:0004497">
    <property type="term" value="F:monooxygenase activity"/>
    <property type="evidence" value="ECO:0007669"/>
    <property type="project" value="UniProtKB-KW"/>
</dbReference>
<gene>
    <name evidence="2" type="ORF">EOJ36_09360</name>
</gene>
<dbReference type="EMBL" id="SACY01000004">
    <property type="protein sequence ID" value="RVU24124.1"/>
    <property type="molecule type" value="Genomic_DNA"/>
</dbReference>
<dbReference type="PANTHER" id="PTHR46865:SF2">
    <property type="entry name" value="MONOOXYGENASE"/>
    <property type="match status" value="1"/>
</dbReference>
<comment type="caution">
    <text evidence="2">The sequence shown here is derived from an EMBL/GenBank/DDBJ whole genome shotgun (WGS) entry which is preliminary data.</text>
</comment>
<dbReference type="PRINTS" id="PR00420">
    <property type="entry name" value="RNGMNOXGNASE"/>
</dbReference>
<accession>A0A437PPV0</accession>
<evidence type="ECO:0000313" key="3">
    <source>
        <dbReference type="Proteomes" id="UP000282832"/>
    </source>
</evidence>
<dbReference type="Proteomes" id="UP000282832">
    <property type="component" value="Unassembled WGS sequence"/>
</dbReference>
<evidence type="ECO:0000313" key="2">
    <source>
        <dbReference type="EMBL" id="RVU24124.1"/>
    </source>
</evidence>
<feature type="domain" description="FAD-binding" evidence="1">
    <location>
        <begin position="5"/>
        <end position="318"/>
    </location>
</feature>
<dbReference type="AlphaFoldDB" id="A0A437PPV0"/>
<reference evidence="2 3" key="1">
    <citation type="submission" date="2019-01" db="EMBL/GenBank/DDBJ databases">
        <authorList>
            <person name="Chen W.-M."/>
        </authorList>
    </citation>
    <scope>NUCLEOTIDE SEQUENCE [LARGE SCALE GENOMIC DNA]</scope>
    <source>
        <strain evidence="2 3">FSY-15</strain>
    </source>
</reference>
<dbReference type="SUPFAM" id="SSF51905">
    <property type="entry name" value="FAD/NAD(P)-binding domain"/>
    <property type="match status" value="1"/>
</dbReference>
<dbReference type="Pfam" id="PF01494">
    <property type="entry name" value="FAD_binding_3"/>
    <property type="match status" value="1"/>
</dbReference>
<proteinExistence type="predicted"/>